<dbReference type="SMART" id="SM01163">
    <property type="entry name" value="DUF1785"/>
    <property type="match status" value="1"/>
</dbReference>
<feature type="compositionally biased region" description="Basic and acidic residues" evidence="1">
    <location>
        <begin position="447"/>
        <end position="462"/>
    </location>
</feature>
<dbReference type="InterPro" id="IPR036085">
    <property type="entry name" value="PAZ_dom_sf"/>
</dbReference>
<dbReference type="CDD" id="cd04657">
    <property type="entry name" value="Piwi_ago-like"/>
    <property type="match status" value="1"/>
</dbReference>
<dbReference type="Pfam" id="PF16486">
    <property type="entry name" value="ArgoN"/>
    <property type="match status" value="1"/>
</dbReference>
<reference evidence="4" key="2">
    <citation type="journal article" date="2023" name="IMA Fungus">
        <title>Comparative genomic study of the Penicillium genus elucidates a diverse pangenome and 15 lateral gene transfer events.</title>
        <authorList>
            <person name="Petersen C."/>
            <person name="Sorensen T."/>
            <person name="Nielsen M.R."/>
            <person name="Sondergaard T.E."/>
            <person name="Sorensen J.L."/>
            <person name="Fitzpatrick D.A."/>
            <person name="Frisvad J.C."/>
            <person name="Nielsen K.L."/>
        </authorList>
    </citation>
    <scope>NUCLEOTIDE SEQUENCE</scope>
    <source>
        <strain evidence="4">IBT 29677</strain>
    </source>
</reference>
<dbReference type="GO" id="GO:0003723">
    <property type="term" value="F:RNA binding"/>
    <property type="evidence" value="ECO:0007669"/>
    <property type="project" value="InterPro"/>
</dbReference>
<reference evidence="4" key="1">
    <citation type="submission" date="2022-12" db="EMBL/GenBank/DDBJ databases">
        <authorList>
            <person name="Petersen C."/>
        </authorList>
    </citation>
    <scope>NUCLEOTIDE SEQUENCE</scope>
    <source>
        <strain evidence="4">IBT 29677</strain>
    </source>
</reference>
<feature type="domain" description="Piwi" evidence="3">
    <location>
        <begin position="759"/>
        <end position="970"/>
    </location>
</feature>
<dbReference type="InterPro" id="IPR012337">
    <property type="entry name" value="RNaseH-like_sf"/>
</dbReference>
<dbReference type="SUPFAM" id="SSF53098">
    <property type="entry name" value="Ribonuclease H-like"/>
    <property type="match status" value="1"/>
</dbReference>
<dbReference type="InterPro" id="IPR003165">
    <property type="entry name" value="Piwi"/>
</dbReference>
<proteinExistence type="predicted"/>
<feature type="compositionally biased region" description="Low complexity" evidence="1">
    <location>
        <begin position="36"/>
        <end position="59"/>
    </location>
</feature>
<accession>A0A9X0B7Y9</accession>
<dbReference type="InterPro" id="IPR032473">
    <property type="entry name" value="Argonaute_Mid_dom"/>
</dbReference>
<feature type="compositionally biased region" description="Basic and acidic residues" evidence="1">
    <location>
        <begin position="127"/>
        <end position="158"/>
    </location>
</feature>
<dbReference type="EMBL" id="JAPZBU010000008">
    <property type="protein sequence ID" value="KAJ5391403.1"/>
    <property type="molecule type" value="Genomic_DNA"/>
</dbReference>
<feature type="compositionally biased region" description="Low complexity" evidence="1">
    <location>
        <begin position="66"/>
        <end position="92"/>
    </location>
</feature>
<dbReference type="Pfam" id="PF08699">
    <property type="entry name" value="ArgoL1"/>
    <property type="match status" value="1"/>
</dbReference>
<sequence length="1008" mass="113434">MSSRDSNRGRGDSRGGRRDSVTGSRPSTPTREGSRPTTPTGAGDAPPRSRSPQRSPSPERSGRGGSSARGQSSGPPRGGPQQRGGSQSRGGAQQHGGSGGPRLEYQSTPTVKADRQVMFNASPPDKQIADFEKKSLESKKNIKQEPQRDLRDKKTKAERGQLPIHVDLVRRPGYGTKGKSTNVRANFFAMIFKPDAKFYAYSVNIVPEPTHKRHIRQIFKQLVLRCPEIKDCLPATDEAQWIVTCKPIPFEETTVRCDPTKCDPGEKEWAYTYTVSFTLQDKKPIPLKGLLDGLANPDIHEKVTDEDYVVQLLNIFMTSFAYGDPGVTNVGKGRLKFFYTDNRQESMNLTGGLEVLRGVISSVRPAAKQILLNLGVSNGAFYQHMNLGLYIEEVLRANFNDLETVNRYLRTVKIELRHSPKIYDDDCKQIYRVGSVWGLASKEDETKYVPNKDSKDKKDHKPPQVKSFGAGPDDVRFWLIEEGKPGRYVTVTEFFKQKYGVILKDKKKPVVNIGNHQRAVYIPSESAWIKKGHVFNGELSTAQRQNIIKFSCRQPPDNFETIRTLGRGIMGMSGNYFRDRQIKFSDEMLVVPARVLDAPVLKYGTRTEKPQRGAWNLVGKQFSTGVSIETWVVLWIKAGVTRTTPDQVQTAVEGFRKKMAEMGMRVAQRPSLESIDIKGPIKDQCEALQARLISLSAKNPHLLLVVLPTGQDRIFRFVKWAADCKLGIPNHCVLVDKFAKGNPQYMANNALKVNLKLGVAAIVASIDGRLGQWAGASRIQTSKKEILENLQDMMVDRLHRWQKVNKTLPTSILVYRDGVSEGQYNDVMTAEMSSIRDAIKRVYQGSSPKITFIIVTKRHHVRFYPTSSEGCDDKNNCKNGTIIDRVVTRPWYYDFYLQAQAPLQGSARPAHYVVLHDEIFAPTSRTAADDLQQLTHNICYMMARCTRSISYATPAFLADRYCDRARKHVVAYYEWKEAQNPFSKRASHKPSQSDVMINSRLAETMVYI</sequence>
<dbReference type="InterPro" id="IPR014811">
    <property type="entry name" value="ArgoL1"/>
</dbReference>
<dbReference type="Pfam" id="PF02170">
    <property type="entry name" value="PAZ"/>
    <property type="match status" value="1"/>
</dbReference>
<dbReference type="PROSITE" id="PS50821">
    <property type="entry name" value="PAZ"/>
    <property type="match status" value="1"/>
</dbReference>
<comment type="caution">
    <text evidence="4">The sequence shown here is derived from an EMBL/GenBank/DDBJ whole genome shotgun (WGS) entry which is preliminary data.</text>
</comment>
<evidence type="ECO:0000313" key="4">
    <source>
        <dbReference type="EMBL" id="KAJ5391403.1"/>
    </source>
</evidence>
<feature type="region of interest" description="Disordered" evidence="1">
    <location>
        <begin position="447"/>
        <end position="469"/>
    </location>
</feature>
<feature type="region of interest" description="Disordered" evidence="1">
    <location>
        <begin position="120"/>
        <end position="158"/>
    </location>
</feature>
<dbReference type="AlphaFoldDB" id="A0A9X0B7Y9"/>
<dbReference type="InterPro" id="IPR036397">
    <property type="entry name" value="RNaseH_sf"/>
</dbReference>
<evidence type="ECO:0000256" key="1">
    <source>
        <dbReference type="SAM" id="MobiDB-lite"/>
    </source>
</evidence>
<dbReference type="Gene3D" id="3.40.50.2300">
    <property type="match status" value="1"/>
</dbReference>
<feature type="compositionally biased region" description="Basic and acidic residues" evidence="1">
    <location>
        <begin position="1"/>
        <end position="20"/>
    </location>
</feature>
<dbReference type="CDD" id="cd02846">
    <property type="entry name" value="PAZ_argonaute_like"/>
    <property type="match status" value="1"/>
</dbReference>
<organism evidence="4 5">
    <name type="scientific">Penicillium cosmopolitanum</name>
    <dbReference type="NCBI Taxonomy" id="1131564"/>
    <lineage>
        <taxon>Eukaryota</taxon>
        <taxon>Fungi</taxon>
        <taxon>Dikarya</taxon>
        <taxon>Ascomycota</taxon>
        <taxon>Pezizomycotina</taxon>
        <taxon>Eurotiomycetes</taxon>
        <taxon>Eurotiomycetidae</taxon>
        <taxon>Eurotiales</taxon>
        <taxon>Aspergillaceae</taxon>
        <taxon>Penicillium</taxon>
    </lineage>
</organism>
<dbReference type="Gene3D" id="3.30.420.10">
    <property type="entry name" value="Ribonuclease H-like superfamily/Ribonuclease H"/>
    <property type="match status" value="1"/>
</dbReference>
<dbReference type="Gene3D" id="2.170.260.10">
    <property type="entry name" value="paz domain"/>
    <property type="match status" value="1"/>
</dbReference>
<evidence type="ECO:0000259" key="3">
    <source>
        <dbReference type="PROSITE" id="PS50822"/>
    </source>
</evidence>
<evidence type="ECO:0000313" key="5">
    <source>
        <dbReference type="Proteomes" id="UP001147747"/>
    </source>
</evidence>
<dbReference type="InterPro" id="IPR045246">
    <property type="entry name" value="Piwi_ago-like"/>
</dbReference>
<name>A0A9X0B7Y9_9EURO</name>
<feature type="region of interest" description="Disordered" evidence="1">
    <location>
        <begin position="1"/>
        <end position="106"/>
    </location>
</feature>
<dbReference type="InterPro" id="IPR003100">
    <property type="entry name" value="PAZ_dom"/>
</dbReference>
<dbReference type="PANTHER" id="PTHR22891">
    <property type="entry name" value="EUKARYOTIC TRANSLATION INITIATION FACTOR 2C"/>
    <property type="match status" value="1"/>
</dbReference>
<dbReference type="OrthoDB" id="10252740at2759"/>
<gene>
    <name evidence="4" type="ORF">N7509_006893</name>
</gene>
<dbReference type="SMART" id="SM00950">
    <property type="entry name" value="Piwi"/>
    <property type="match status" value="1"/>
</dbReference>
<evidence type="ECO:0000259" key="2">
    <source>
        <dbReference type="PROSITE" id="PS50821"/>
    </source>
</evidence>
<evidence type="ECO:0008006" key="6">
    <source>
        <dbReference type="Google" id="ProtNLM"/>
    </source>
</evidence>
<feature type="domain" description="PAZ" evidence="2">
    <location>
        <begin position="390"/>
        <end position="531"/>
    </location>
</feature>
<dbReference type="InterPro" id="IPR032472">
    <property type="entry name" value="ArgoL2"/>
</dbReference>
<dbReference type="SUPFAM" id="SSF101690">
    <property type="entry name" value="PAZ domain"/>
    <property type="match status" value="1"/>
</dbReference>
<dbReference type="InterPro" id="IPR032474">
    <property type="entry name" value="Argonaute_N"/>
</dbReference>
<dbReference type="GeneID" id="81370510"/>
<dbReference type="RefSeq" id="XP_056487081.1">
    <property type="nucleotide sequence ID" value="XM_056631530.1"/>
</dbReference>
<dbReference type="PROSITE" id="PS50822">
    <property type="entry name" value="PIWI"/>
    <property type="match status" value="1"/>
</dbReference>
<keyword evidence="5" id="KW-1185">Reference proteome</keyword>
<dbReference type="Pfam" id="PF16488">
    <property type="entry name" value="ArgoL2"/>
    <property type="match status" value="1"/>
</dbReference>
<dbReference type="Pfam" id="PF16487">
    <property type="entry name" value="ArgoMid"/>
    <property type="match status" value="1"/>
</dbReference>
<protein>
    <recommendedName>
        <fullName evidence="6">Piwi domain-containing protein</fullName>
    </recommendedName>
</protein>
<dbReference type="Proteomes" id="UP001147747">
    <property type="component" value="Unassembled WGS sequence"/>
</dbReference>
<dbReference type="Pfam" id="PF02171">
    <property type="entry name" value="Piwi"/>
    <property type="match status" value="1"/>
</dbReference>